<name>A0A7C2JXD7_9PLAN</name>
<keyword evidence="5 8" id="KW-0418">Kinase</keyword>
<dbReference type="PANTHER" id="PTHR42878:SF15">
    <property type="entry name" value="BACTERIOPHYTOCHROME"/>
    <property type="match status" value="1"/>
</dbReference>
<dbReference type="Gene3D" id="1.10.287.130">
    <property type="match status" value="1"/>
</dbReference>
<evidence type="ECO:0000256" key="3">
    <source>
        <dbReference type="ARBA" id="ARBA00022553"/>
    </source>
</evidence>
<comment type="caution">
    <text evidence="8">The sequence shown here is derived from an EMBL/GenBank/DDBJ whole genome shotgun (WGS) entry which is preliminary data.</text>
</comment>
<dbReference type="InterPro" id="IPR005467">
    <property type="entry name" value="His_kinase_dom"/>
</dbReference>
<accession>A0A7C2JXD7</accession>
<organism evidence="8">
    <name type="scientific">Schlesneria paludicola</name>
    <dbReference type="NCBI Taxonomy" id="360056"/>
    <lineage>
        <taxon>Bacteria</taxon>
        <taxon>Pseudomonadati</taxon>
        <taxon>Planctomycetota</taxon>
        <taxon>Planctomycetia</taxon>
        <taxon>Planctomycetales</taxon>
        <taxon>Planctomycetaceae</taxon>
        <taxon>Schlesneria</taxon>
    </lineage>
</organism>
<keyword evidence="4" id="KW-0808">Transferase</keyword>
<dbReference type="InterPro" id="IPR050351">
    <property type="entry name" value="BphY/WalK/GraS-like"/>
</dbReference>
<dbReference type="CDD" id="cd00082">
    <property type="entry name" value="HisKA"/>
    <property type="match status" value="1"/>
</dbReference>
<protein>
    <recommendedName>
        <fullName evidence="2">histidine kinase</fullName>
        <ecNumber evidence="2">2.7.13.3</ecNumber>
    </recommendedName>
</protein>
<evidence type="ECO:0000256" key="4">
    <source>
        <dbReference type="ARBA" id="ARBA00022679"/>
    </source>
</evidence>
<keyword evidence="3" id="KW-0597">Phosphoprotein</keyword>
<dbReference type="Gene3D" id="3.30.565.10">
    <property type="entry name" value="Histidine kinase-like ATPase, C-terminal domain"/>
    <property type="match status" value="1"/>
</dbReference>
<feature type="domain" description="Histidine kinase" evidence="7">
    <location>
        <begin position="12"/>
        <end position="224"/>
    </location>
</feature>
<evidence type="ECO:0000256" key="5">
    <source>
        <dbReference type="ARBA" id="ARBA00022777"/>
    </source>
</evidence>
<dbReference type="EC" id="2.7.13.3" evidence="2"/>
<dbReference type="SMART" id="SM00387">
    <property type="entry name" value="HATPase_c"/>
    <property type="match status" value="1"/>
</dbReference>
<dbReference type="AlphaFoldDB" id="A0A7C2JXD7"/>
<dbReference type="InterPro" id="IPR004358">
    <property type="entry name" value="Sig_transdc_His_kin-like_C"/>
</dbReference>
<proteinExistence type="predicted"/>
<dbReference type="PRINTS" id="PR00344">
    <property type="entry name" value="BCTRLSENSOR"/>
</dbReference>
<dbReference type="EMBL" id="DSOK01000028">
    <property type="protein sequence ID" value="HEN14022.1"/>
    <property type="molecule type" value="Genomic_DNA"/>
</dbReference>
<dbReference type="GO" id="GO:0007234">
    <property type="term" value="P:osmosensory signaling via phosphorelay pathway"/>
    <property type="evidence" value="ECO:0007669"/>
    <property type="project" value="TreeGrafter"/>
</dbReference>
<evidence type="ECO:0000256" key="2">
    <source>
        <dbReference type="ARBA" id="ARBA00012438"/>
    </source>
</evidence>
<dbReference type="InterPro" id="IPR036890">
    <property type="entry name" value="HATPase_C_sf"/>
</dbReference>
<comment type="catalytic activity">
    <reaction evidence="1">
        <text>ATP + protein L-histidine = ADP + protein N-phospho-L-histidine.</text>
        <dbReference type="EC" id="2.7.13.3"/>
    </reaction>
</comment>
<evidence type="ECO:0000313" key="8">
    <source>
        <dbReference type="EMBL" id="HEN14022.1"/>
    </source>
</evidence>
<dbReference type="InterPro" id="IPR036097">
    <property type="entry name" value="HisK_dim/P_sf"/>
</dbReference>
<dbReference type="SMART" id="SM00388">
    <property type="entry name" value="HisKA"/>
    <property type="match status" value="1"/>
</dbReference>
<dbReference type="PANTHER" id="PTHR42878">
    <property type="entry name" value="TWO-COMPONENT HISTIDINE KINASE"/>
    <property type="match status" value="1"/>
</dbReference>
<dbReference type="CDD" id="cd00075">
    <property type="entry name" value="HATPase"/>
    <property type="match status" value="1"/>
</dbReference>
<dbReference type="SUPFAM" id="SSF55874">
    <property type="entry name" value="ATPase domain of HSP90 chaperone/DNA topoisomerase II/histidine kinase"/>
    <property type="match status" value="1"/>
</dbReference>
<dbReference type="SUPFAM" id="SSF47384">
    <property type="entry name" value="Homodimeric domain of signal transducing histidine kinase"/>
    <property type="match status" value="1"/>
</dbReference>
<evidence type="ECO:0000256" key="1">
    <source>
        <dbReference type="ARBA" id="ARBA00000085"/>
    </source>
</evidence>
<sequence>MADEDTTRWLAMLGHDLIAPLVTIQGFLTLIEDDARRGDWSRFEQDVSCVNRACDHMRRLLEDLRALARGEPSTAQDATPLAPLVDAARVALAAAIARQNVEIRVAADLPVVRGNATQLARVLQNLLDNALAALHGQPDPRVEIAACREGGVVRVTVRDNGRGLTTEERQALSQPPLPESARSGRGLGLQIVRQFVEAHGGSLGIESAGPGQGVTAWFTLPAGE</sequence>
<evidence type="ECO:0000259" key="7">
    <source>
        <dbReference type="PROSITE" id="PS50109"/>
    </source>
</evidence>
<dbReference type="Pfam" id="PF02518">
    <property type="entry name" value="HATPase_c"/>
    <property type="match status" value="1"/>
</dbReference>
<dbReference type="GO" id="GO:0000155">
    <property type="term" value="F:phosphorelay sensor kinase activity"/>
    <property type="evidence" value="ECO:0007669"/>
    <property type="project" value="InterPro"/>
</dbReference>
<dbReference type="Pfam" id="PF00512">
    <property type="entry name" value="HisKA"/>
    <property type="match status" value="1"/>
</dbReference>
<dbReference type="GO" id="GO:0030295">
    <property type="term" value="F:protein kinase activator activity"/>
    <property type="evidence" value="ECO:0007669"/>
    <property type="project" value="TreeGrafter"/>
</dbReference>
<evidence type="ECO:0000256" key="6">
    <source>
        <dbReference type="SAM" id="MobiDB-lite"/>
    </source>
</evidence>
<dbReference type="PROSITE" id="PS50109">
    <property type="entry name" value="HIS_KIN"/>
    <property type="match status" value="1"/>
</dbReference>
<dbReference type="InterPro" id="IPR003594">
    <property type="entry name" value="HATPase_dom"/>
</dbReference>
<dbReference type="InterPro" id="IPR003661">
    <property type="entry name" value="HisK_dim/P_dom"/>
</dbReference>
<reference evidence="8" key="1">
    <citation type="journal article" date="2020" name="mSystems">
        <title>Genome- and Community-Level Interaction Insights into Carbon Utilization and Element Cycling Functions of Hydrothermarchaeota in Hydrothermal Sediment.</title>
        <authorList>
            <person name="Zhou Z."/>
            <person name="Liu Y."/>
            <person name="Xu W."/>
            <person name="Pan J."/>
            <person name="Luo Z.H."/>
            <person name="Li M."/>
        </authorList>
    </citation>
    <scope>NUCLEOTIDE SEQUENCE [LARGE SCALE GENOMIC DNA]</scope>
    <source>
        <strain evidence="8">SpSt-339</strain>
    </source>
</reference>
<feature type="region of interest" description="Disordered" evidence="6">
    <location>
        <begin position="163"/>
        <end position="183"/>
    </location>
</feature>
<gene>
    <name evidence="8" type="ORF">ENQ76_00945</name>
</gene>
<dbReference type="GO" id="GO:0000156">
    <property type="term" value="F:phosphorelay response regulator activity"/>
    <property type="evidence" value="ECO:0007669"/>
    <property type="project" value="TreeGrafter"/>
</dbReference>